<reference evidence="2" key="1">
    <citation type="submission" date="2022-06" db="EMBL/GenBank/DDBJ databases">
        <title>Draft genome sequence of Burkholderia glumae strain GR20004 isolated from rice panicle showing bacterial panicle blight.</title>
        <authorList>
            <person name="Choi S.Y."/>
            <person name="Lee Y.H."/>
        </authorList>
    </citation>
    <scope>NUCLEOTIDE SEQUENCE</scope>
    <source>
        <strain evidence="2">GR20004</strain>
    </source>
</reference>
<evidence type="ECO:0000313" key="2">
    <source>
        <dbReference type="EMBL" id="USS45139.1"/>
    </source>
</evidence>
<organism evidence="2 3">
    <name type="scientific">Burkholderia glumae</name>
    <name type="common">Pseudomonas glumae</name>
    <dbReference type="NCBI Taxonomy" id="337"/>
    <lineage>
        <taxon>Bacteria</taxon>
        <taxon>Pseudomonadati</taxon>
        <taxon>Pseudomonadota</taxon>
        <taxon>Betaproteobacteria</taxon>
        <taxon>Burkholderiales</taxon>
        <taxon>Burkholderiaceae</taxon>
        <taxon>Burkholderia</taxon>
    </lineage>
</organism>
<dbReference type="Proteomes" id="UP001056386">
    <property type="component" value="Chromosome 1"/>
</dbReference>
<evidence type="ECO:0000256" key="1">
    <source>
        <dbReference type="ARBA" id="ARBA00023172"/>
    </source>
</evidence>
<keyword evidence="3" id="KW-1185">Reference proteome</keyword>
<gene>
    <name evidence="2" type="ORF">NFI99_26480</name>
</gene>
<evidence type="ECO:0008006" key="4">
    <source>
        <dbReference type="Google" id="ProtNLM"/>
    </source>
</evidence>
<dbReference type="EMBL" id="CP099587">
    <property type="protein sequence ID" value="USS45139.1"/>
    <property type="molecule type" value="Genomic_DNA"/>
</dbReference>
<sequence length="199" mass="22222">MIEYLSEHVGRHKFANALRTWLIAARFTGLRPCEWEHAGLTDVGGRPCLVVRNAKATNGRGNGDYRRLDLSRAGVPDINALHDMMEMLEGYEAELGFATLQERLAHYMKRATRACFGRRKKYPTLYSLRHQFVADAKRSGHSQAEVAALLGQASDETASRHYARAVSGESAVRVSPIAAEVNRVRAKARAYQRTKSPNP</sequence>
<dbReference type="SUPFAM" id="SSF56349">
    <property type="entry name" value="DNA breaking-rejoining enzymes"/>
    <property type="match status" value="1"/>
</dbReference>
<accession>A0ABY5BEP8</accession>
<proteinExistence type="predicted"/>
<dbReference type="RefSeq" id="WP_252836764.1">
    <property type="nucleotide sequence ID" value="NZ_CP099587.1"/>
</dbReference>
<dbReference type="InterPro" id="IPR011010">
    <property type="entry name" value="DNA_brk_join_enz"/>
</dbReference>
<name>A0ABY5BEP8_BURGL</name>
<evidence type="ECO:0000313" key="3">
    <source>
        <dbReference type="Proteomes" id="UP001056386"/>
    </source>
</evidence>
<dbReference type="Gene3D" id="1.10.443.10">
    <property type="entry name" value="Intergrase catalytic core"/>
    <property type="match status" value="1"/>
</dbReference>
<keyword evidence="1" id="KW-0233">DNA recombination</keyword>
<protein>
    <recommendedName>
        <fullName evidence="4">Tyr recombinase domain-containing protein</fullName>
    </recommendedName>
</protein>
<dbReference type="InterPro" id="IPR013762">
    <property type="entry name" value="Integrase-like_cat_sf"/>
</dbReference>